<proteinExistence type="predicted"/>
<organism evidence="1 2">
    <name type="scientific">Steinernema glaseri</name>
    <dbReference type="NCBI Taxonomy" id="37863"/>
    <lineage>
        <taxon>Eukaryota</taxon>
        <taxon>Metazoa</taxon>
        <taxon>Ecdysozoa</taxon>
        <taxon>Nematoda</taxon>
        <taxon>Chromadorea</taxon>
        <taxon>Rhabditida</taxon>
        <taxon>Tylenchina</taxon>
        <taxon>Panagrolaimomorpha</taxon>
        <taxon>Strongyloidoidea</taxon>
        <taxon>Steinernematidae</taxon>
        <taxon>Steinernema</taxon>
    </lineage>
</organism>
<evidence type="ECO:0000313" key="1">
    <source>
        <dbReference type="Proteomes" id="UP000095287"/>
    </source>
</evidence>
<keyword evidence="1" id="KW-1185">Reference proteome</keyword>
<sequence>MSGKEFDRGEAVVLDSHRDCFCNTAEELDCGELPRETLDTRQKLDCSALPSTVRLQVDGTGQGRSKVQNNILRTFSRIYVGRPLETLSSRRTDRDKTCTPADAAKESVQSSRLLVDRPSSVCRKQTTVSSGLLIAKTRQISVAV</sequence>
<name>A0A1I8A6F7_9BILA</name>
<reference evidence="2" key="1">
    <citation type="submission" date="2016-11" db="UniProtKB">
        <authorList>
            <consortium name="WormBaseParasite"/>
        </authorList>
    </citation>
    <scope>IDENTIFICATION</scope>
</reference>
<dbReference type="AlphaFoldDB" id="A0A1I8A6F7"/>
<dbReference type="WBParaSite" id="L893_g33330.t1">
    <property type="protein sequence ID" value="L893_g33330.t1"/>
    <property type="gene ID" value="L893_g33330"/>
</dbReference>
<protein>
    <submittedName>
        <fullName evidence="2">Uncharacterized protein</fullName>
    </submittedName>
</protein>
<accession>A0A1I8A6F7</accession>
<evidence type="ECO:0000313" key="2">
    <source>
        <dbReference type="WBParaSite" id="L893_g33330.t1"/>
    </source>
</evidence>
<dbReference type="Proteomes" id="UP000095287">
    <property type="component" value="Unplaced"/>
</dbReference>